<protein>
    <submittedName>
        <fullName evidence="1">Uncharacterized protein</fullName>
    </submittedName>
</protein>
<organism evidence="1 2">
    <name type="scientific">Roseovarius aestuarii</name>
    <dbReference type="NCBI Taxonomy" id="475083"/>
    <lineage>
        <taxon>Bacteria</taxon>
        <taxon>Pseudomonadati</taxon>
        <taxon>Pseudomonadota</taxon>
        <taxon>Alphaproteobacteria</taxon>
        <taxon>Rhodobacterales</taxon>
        <taxon>Roseobacteraceae</taxon>
        <taxon>Roseovarius</taxon>
    </lineage>
</organism>
<dbReference type="AlphaFoldDB" id="A0A1X7BNV5"/>
<name>A0A1X7BNV5_9RHOB</name>
<dbReference type="EMBL" id="FWXB01000003">
    <property type="protein sequence ID" value="SMC11308.1"/>
    <property type="molecule type" value="Genomic_DNA"/>
</dbReference>
<reference evidence="1 2" key="1">
    <citation type="submission" date="2017-03" db="EMBL/GenBank/DDBJ databases">
        <authorList>
            <person name="Afonso C.L."/>
            <person name="Miller P.J."/>
            <person name="Scott M.A."/>
            <person name="Spackman E."/>
            <person name="Goraichik I."/>
            <person name="Dimitrov K.M."/>
            <person name="Suarez D.L."/>
            <person name="Swayne D.E."/>
        </authorList>
    </citation>
    <scope>NUCLEOTIDE SEQUENCE [LARGE SCALE GENOMIC DNA]</scope>
    <source>
        <strain evidence="1 2">CECT 7745</strain>
    </source>
</reference>
<evidence type="ECO:0000313" key="1">
    <source>
        <dbReference type="EMBL" id="SMC11308.1"/>
    </source>
</evidence>
<dbReference type="Proteomes" id="UP000193224">
    <property type="component" value="Unassembled WGS sequence"/>
</dbReference>
<proteinExistence type="predicted"/>
<keyword evidence="2" id="KW-1185">Reference proteome</keyword>
<sequence>MRCCAAWQITDMASVEPWGHLRAKAYIRDRREVGDRTDGI</sequence>
<evidence type="ECO:0000313" key="2">
    <source>
        <dbReference type="Proteomes" id="UP000193224"/>
    </source>
</evidence>
<gene>
    <name evidence="1" type="ORF">ROA7745_01120</name>
</gene>
<accession>A0A1X7BNV5</accession>